<dbReference type="SMART" id="SM00065">
    <property type="entry name" value="GAF"/>
    <property type="match status" value="1"/>
</dbReference>
<feature type="domain" description="EAL" evidence="1">
    <location>
        <begin position="348"/>
        <end position="598"/>
    </location>
</feature>
<dbReference type="Proteomes" id="UP000294823">
    <property type="component" value="Unassembled WGS sequence"/>
</dbReference>
<dbReference type="SMART" id="SM00052">
    <property type="entry name" value="EAL"/>
    <property type="match status" value="1"/>
</dbReference>
<dbReference type="PANTHER" id="PTHR33121:SF70">
    <property type="entry name" value="SIGNALING PROTEIN YKOW"/>
    <property type="match status" value="1"/>
</dbReference>
<comment type="caution">
    <text evidence="3">The sequence shown here is derived from an EMBL/GenBank/DDBJ whole genome shotgun (WGS) entry which is preliminary data.</text>
</comment>
<evidence type="ECO:0000259" key="2">
    <source>
        <dbReference type="PROSITE" id="PS50887"/>
    </source>
</evidence>
<dbReference type="InterPro" id="IPR043128">
    <property type="entry name" value="Rev_trsase/Diguanyl_cyclase"/>
</dbReference>
<dbReference type="SUPFAM" id="SSF55073">
    <property type="entry name" value="Nucleotide cyclase"/>
    <property type="match status" value="1"/>
</dbReference>
<feature type="domain" description="GGDEF" evidence="2">
    <location>
        <begin position="208"/>
        <end position="340"/>
    </location>
</feature>
<keyword evidence="4" id="KW-1185">Reference proteome</keyword>
<dbReference type="PANTHER" id="PTHR33121">
    <property type="entry name" value="CYCLIC DI-GMP PHOSPHODIESTERASE PDEF"/>
    <property type="match status" value="1"/>
</dbReference>
<dbReference type="InterPro" id="IPR029787">
    <property type="entry name" value="Nucleotide_cyclase"/>
</dbReference>
<dbReference type="InterPro" id="IPR050706">
    <property type="entry name" value="Cyclic-di-GMP_PDE-like"/>
</dbReference>
<protein>
    <submittedName>
        <fullName evidence="3">EAL domain-containing protein</fullName>
    </submittedName>
</protein>
<dbReference type="InterPro" id="IPR035919">
    <property type="entry name" value="EAL_sf"/>
</dbReference>
<accession>A0ABY2D670</accession>
<dbReference type="SMART" id="SM00267">
    <property type="entry name" value="GGDEF"/>
    <property type="match status" value="1"/>
</dbReference>
<dbReference type="InterPro" id="IPR001633">
    <property type="entry name" value="EAL_dom"/>
</dbReference>
<evidence type="ECO:0000313" key="3">
    <source>
        <dbReference type="EMBL" id="TDB01944.1"/>
    </source>
</evidence>
<dbReference type="InterPro" id="IPR000160">
    <property type="entry name" value="GGDEF_dom"/>
</dbReference>
<dbReference type="PROSITE" id="PS50883">
    <property type="entry name" value="EAL"/>
    <property type="match status" value="1"/>
</dbReference>
<evidence type="ECO:0000259" key="1">
    <source>
        <dbReference type="PROSITE" id="PS50883"/>
    </source>
</evidence>
<dbReference type="InterPro" id="IPR029016">
    <property type="entry name" value="GAF-like_dom_sf"/>
</dbReference>
<dbReference type="SUPFAM" id="SSF55781">
    <property type="entry name" value="GAF domain-like"/>
    <property type="match status" value="1"/>
</dbReference>
<dbReference type="Gene3D" id="3.30.70.270">
    <property type="match status" value="1"/>
</dbReference>
<reference evidence="3 4" key="1">
    <citation type="submission" date="2019-03" db="EMBL/GenBank/DDBJ databases">
        <title>Halomonas marinisediminis sp. nov., a moderately halophilic bacterium isolated from the Bohai Gulf.</title>
        <authorList>
            <person name="Ji X."/>
        </authorList>
    </citation>
    <scope>NUCLEOTIDE SEQUENCE [LARGE SCALE GENOMIC DNA]</scope>
    <source>
        <strain evidence="3 4">204</strain>
    </source>
</reference>
<proteinExistence type="predicted"/>
<dbReference type="SUPFAM" id="SSF141868">
    <property type="entry name" value="EAL domain-like"/>
    <property type="match status" value="1"/>
</dbReference>
<dbReference type="Pfam" id="PF00990">
    <property type="entry name" value="GGDEF"/>
    <property type="match status" value="1"/>
</dbReference>
<name>A0ABY2D670_9GAMM</name>
<gene>
    <name evidence="3" type="ORF">E0702_11070</name>
</gene>
<dbReference type="PROSITE" id="PS50887">
    <property type="entry name" value="GGDEF"/>
    <property type="match status" value="1"/>
</dbReference>
<organism evidence="3 4">
    <name type="scientific">Halomonas marinisediminis</name>
    <dbReference type="NCBI Taxonomy" id="2546095"/>
    <lineage>
        <taxon>Bacteria</taxon>
        <taxon>Pseudomonadati</taxon>
        <taxon>Pseudomonadota</taxon>
        <taxon>Gammaproteobacteria</taxon>
        <taxon>Oceanospirillales</taxon>
        <taxon>Halomonadaceae</taxon>
        <taxon>Halomonas</taxon>
    </lineage>
</organism>
<dbReference type="InterPro" id="IPR003018">
    <property type="entry name" value="GAF"/>
</dbReference>
<dbReference type="Pfam" id="PF01590">
    <property type="entry name" value="GAF"/>
    <property type="match status" value="1"/>
</dbReference>
<evidence type="ECO:0000313" key="4">
    <source>
        <dbReference type="Proteomes" id="UP000294823"/>
    </source>
</evidence>
<dbReference type="Gene3D" id="3.20.20.450">
    <property type="entry name" value="EAL domain"/>
    <property type="match status" value="1"/>
</dbReference>
<dbReference type="CDD" id="cd01949">
    <property type="entry name" value="GGDEF"/>
    <property type="match status" value="1"/>
</dbReference>
<dbReference type="NCBIfam" id="TIGR00254">
    <property type="entry name" value="GGDEF"/>
    <property type="match status" value="1"/>
</dbReference>
<dbReference type="EMBL" id="SLTR01000014">
    <property type="protein sequence ID" value="TDB01944.1"/>
    <property type="molecule type" value="Genomic_DNA"/>
</dbReference>
<sequence length="598" mass="67190">MPIETVPNNNMDDTRHMNTEDALRQLAQAFQEVGIRRSLDPLVECLTTLFSVDYAAIATVDGTRKQARTVACWARNAPAEPLCYPLSGTPCERVLNRTPCLYTSDVCERFPDDTLLTEMQVQGYYGEPMLAPTGELMGLMSLMHTRPLQLPDFAEEVMTLAAGQAGAELARQRADRQILWDSVTGLPNRRHFMTLLEQACDEARQANQPLSLLHLDIQRFKEINDLHGHEIGDRLLGACAERLQQAAEGEERVARLSGDEFSVLLPRHANGELSGAMRRYQAAMEKPIDIESRQFQMVVCIGAASFPYHAPNAQQLLQASGIALNHAKQARRHRRVFDDAMARALQRKEALQARLTRALRNQQLTLHFQPQVDLASGTLTGAEALCRWHDEEWGWVSPGEFIPLAEERGLINQLGHQVVRSACRQLKQWEAQERHFPGRLSINLSAQQLDNPQLTNQLLRLSNGILPRQLGFEITETALMRAPQQAIRITRELQGVGFSLAIDDFGTGYSSLNYLKRFAADTLKIDMTFVHDMLDSSHDRAIVSTIIAMARALGMKTVAEGVERREHVELLCELGCDQAQGFYYGRPTDADDFADRWL</sequence>
<dbReference type="Pfam" id="PF00563">
    <property type="entry name" value="EAL"/>
    <property type="match status" value="1"/>
</dbReference>
<dbReference type="Gene3D" id="3.30.450.40">
    <property type="match status" value="1"/>
</dbReference>
<dbReference type="CDD" id="cd01948">
    <property type="entry name" value="EAL"/>
    <property type="match status" value="1"/>
</dbReference>